<feature type="region of interest" description="Disordered" evidence="4">
    <location>
        <begin position="87"/>
        <end position="160"/>
    </location>
</feature>
<evidence type="ECO:0000313" key="7">
    <source>
        <dbReference type="Proteomes" id="UP000596660"/>
    </source>
</evidence>
<dbReference type="GO" id="GO:0005739">
    <property type="term" value="C:mitochondrion"/>
    <property type="evidence" value="ECO:0007669"/>
    <property type="project" value="TreeGrafter"/>
</dbReference>
<feature type="domain" description="RRM" evidence="5">
    <location>
        <begin position="7"/>
        <end position="84"/>
    </location>
</feature>
<dbReference type="GeneID" id="110729107"/>
<evidence type="ECO:0000256" key="4">
    <source>
        <dbReference type="SAM" id="MobiDB-lite"/>
    </source>
</evidence>
<dbReference type="AlphaFoldDB" id="A0A803MQ77"/>
<dbReference type="CDD" id="cd00590">
    <property type="entry name" value="RRM_SF"/>
    <property type="match status" value="1"/>
</dbReference>
<dbReference type="SUPFAM" id="SSF54928">
    <property type="entry name" value="RNA-binding domain, RBD"/>
    <property type="match status" value="1"/>
</dbReference>
<dbReference type="PROSITE" id="PS50102">
    <property type="entry name" value="RRM"/>
    <property type="match status" value="1"/>
</dbReference>
<dbReference type="SMR" id="A0A803MQ77"/>
<protein>
    <recommendedName>
        <fullName evidence="5">RRM domain-containing protein</fullName>
    </recommendedName>
</protein>
<dbReference type="SMART" id="SM00360">
    <property type="entry name" value="RRM"/>
    <property type="match status" value="1"/>
</dbReference>
<evidence type="ECO:0000256" key="3">
    <source>
        <dbReference type="SAM" id="Coils"/>
    </source>
</evidence>
<feature type="coiled-coil region" evidence="3">
    <location>
        <begin position="243"/>
        <end position="298"/>
    </location>
</feature>
<dbReference type="KEGG" id="cqi:110729107"/>
<dbReference type="Proteomes" id="UP000596660">
    <property type="component" value="Unplaced"/>
</dbReference>
<dbReference type="InterPro" id="IPR050886">
    <property type="entry name" value="RNA-binding_reg"/>
</dbReference>
<dbReference type="InterPro" id="IPR012677">
    <property type="entry name" value="Nucleotide-bd_a/b_plait_sf"/>
</dbReference>
<accession>A0A803MQ77</accession>
<dbReference type="Pfam" id="PF00076">
    <property type="entry name" value="RRM_1"/>
    <property type="match status" value="1"/>
</dbReference>
<keyword evidence="3" id="KW-0175">Coiled coil</keyword>
<reference evidence="6" key="2">
    <citation type="submission" date="2021-03" db="UniProtKB">
        <authorList>
            <consortium name="EnsemblPlants"/>
        </authorList>
    </citation>
    <scope>IDENTIFICATION</scope>
</reference>
<feature type="compositionally biased region" description="Basic and acidic residues" evidence="4">
    <location>
        <begin position="184"/>
        <end position="215"/>
    </location>
</feature>
<dbReference type="PANTHER" id="PTHR48024">
    <property type="entry name" value="GEO13361P1-RELATED"/>
    <property type="match status" value="1"/>
</dbReference>
<evidence type="ECO:0000256" key="1">
    <source>
        <dbReference type="ARBA" id="ARBA00022884"/>
    </source>
</evidence>
<feature type="compositionally biased region" description="Basic and acidic residues" evidence="4">
    <location>
        <begin position="96"/>
        <end position="160"/>
    </location>
</feature>
<dbReference type="EnsemblPlants" id="AUR62033428-RA">
    <property type="protein sequence ID" value="AUR62033428-RA:cds"/>
    <property type="gene ID" value="AUR62033428"/>
</dbReference>
<sequence>MTIDDDKSVYVGGLPYDCSESQLRRAFDFYGTIIAVKIINDRGVGGKCYGFVTFKNPRSTIEAINEMDGRDIGGRVVRVNGVKARGAGLRSNSGHDSVRRNQRESVLDYDKGRGRERQKDFHKDRQHDNSLEHDGERERRHDNSHDHDQSRDYFQGRDRGQSRDLIDWERDRDRGRVHSRNRDRKLESDKDLNSTQDRELDQVVTDHDKRVDKSRALHTKRKNSASSHDQHSRDLSSESSDYQYQMEEQLDMLIKRREELQKEKSDMEQSLEEKKQLIADLEKRSQKLEDLLSSAKKQSSVRQMQLAKLHKGFQQVKECGVKLKSAEEKLQKLVDSVSMEIDAGGDLGAKDANLTNGKL</sequence>
<dbReference type="PANTHER" id="PTHR48024:SF56">
    <property type="entry name" value="HETEROGENEOUS NUCLEAR RIBONUCLEOPROTEIN A0"/>
    <property type="match status" value="1"/>
</dbReference>
<dbReference type="Gramene" id="AUR62033428-RA">
    <property type="protein sequence ID" value="AUR62033428-RA:cds"/>
    <property type="gene ID" value="AUR62033428"/>
</dbReference>
<keyword evidence="1 2" id="KW-0694">RNA-binding</keyword>
<evidence type="ECO:0000256" key="2">
    <source>
        <dbReference type="PROSITE-ProRule" id="PRU00176"/>
    </source>
</evidence>
<keyword evidence="7" id="KW-1185">Reference proteome</keyword>
<gene>
    <name evidence="6" type="primary">LOC110729107</name>
</gene>
<dbReference type="InterPro" id="IPR000504">
    <property type="entry name" value="RRM_dom"/>
</dbReference>
<dbReference type="InterPro" id="IPR035979">
    <property type="entry name" value="RBD_domain_sf"/>
</dbReference>
<dbReference type="GO" id="GO:0003723">
    <property type="term" value="F:RNA binding"/>
    <property type="evidence" value="ECO:0007669"/>
    <property type="project" value="UniProtKB-UniRule"/>
</dbReference>
<dbReference type="OMA" id="NERAYEH"/>
<proteinExistence type="predicted"/>
<dbReference type="RefSeq" id="XP_021764508.1">
    <property type="nucleotide sequence ID" value="XM_021908816.1"/>
</dbReference>
<dbReference type="GO" id="GO:0005634">
    <property type="term" value="C:nucleus"/>
    <property type="evidence" value="ECO:0007669"/>
    <property type="project" value="TreeGrafter"/>
</dbReference>
<dbReference type="Gene3D" id="3.30.70.330">
    <property type="match status" value="1"/>
</dbReference>
<evidence type="ECO:0000259" key="5">
    <source>
        <dbReference type="PROSITE" id="PS50102"/>
    </source>
</evidence>
<reference evidence="6" key="1">
    <citation type="journal article" date="2017" name="Nature">
        <title>The genome of Chenopodium quinoa.</title>
        <authorList>
            <person name="Jarvis D.E."/>
            <person name="Ho Y.S."/>
            <person name="Lightfoot D.J."/>
            <person name="Schmoeckel S.M."/>
            <person name="Li B."/>
            <person name="Borm T.J.A."/>
            <person name="Ohyanagi H."/>
            <person name="Mineta K."/>
            <person name="Michell C.T."/>
            <person name="Saber N."/>
            <person name="Kharbatia N.M."/>
            <person name="Rupper R.R."/>
            <person name="Sharp A.R."/>
            <person name="Dally N."/>
            <person name="Boughton B.A."/>
            <person name="Woo Y.H."/>
            <person name="Gao G."/>
            <person name="Schijlen E.G.W.M."/>
            <person name="Guo X."/>
            <person name="Momin A.A."/>
            <person name="Negrao S."/>
            <person name="Al-Babili S."/>
            <person name="Gehring C."/>
            <person name="Roessner U."/>
            <person name="Jung C."/>
            <person name="Murphy K."/>
            <person name="Arold S.T."/>
            <person name="Gojobori T."/>
            <person name="van der Linden C.G."/>
            <person name="van Loo E.N."/>
            <person name="Jellen E.N."/>
            <person name="Maughan P.J."/>
            <person name="Tester M."/>
        </authorList>
    </citation>
    <scope>NUCLEOTIDE SEQUENCE [LARGE SCALE GENOMIC DNA]</scope>
    <source>
        <strain evidence="6">cv. PI 614886</strain>
    </source>
</reference>
<name>A0A803MQ77_CHEQI</name>
<dbReference type="OrthoDB" id="272703at2759"/>
<evidence type="ECO:0000313" key="6">
    <source>
        <dbReference type="EnsemblPlants" id="AUR62033428-RA:cds"/>
    </source>
</evidence>
<organism evidence="6 7">
    <name type="scientific">Chenopodium quinoa</name>
    <name type="common">Quinoa</name>
    <dbReference type="NCBI Taxonomy" id="63459"/>
    <lineage>
        <taxon>Eukaryota</taxon>
        <taxon>Viridiplantae</taxon>
        <taxon>Streptophyta</taxon>
        <taxon>Embryophyta</taxon>
        <taxon>Tracheophyta</taxon>
        <taxon>Spermatophyta</taxon>
        <taxon>Magnoliopsida</taxon>
        <taxon>eudicotyledons</taxon>
        <taxon>Gunneridae</taxon>
        <taxon>Pentapetalae</taxon>
        <taxon>Caryophyllales</taxon>
        <taxon>Chenopodiaceae</taxon>
        <taxon>Chenopodioideae</taxon>
        <taxon>Atripliceae</taxon>
        <taxon>Chenopodium</taxon>
    </lineage>
</organism>
<feature type="region of interest" description="Disordered" evidence="4">
    <location>
        <begin position="174"/>
        <end position="241"/>
    </location>
</feature>